<name>A0A813PUP0_9BILA</name>
<evidence type="ECO:0000313" key="2">
    <source>
        <dbReference type="Proteomes" id="UP000663879"/>
    </source>
</evidence>
<dbReference type="Proteomes" id="UP000663879">
    <property type="component" value="Unassembled WGS sequence"/>
</dbReference>
<keyword evidence="2" id="KW-1185">Reference proteome</keyword>
<dbReference type="EMBL" id="CAJNOC010000397">
    <property type="protein sequence ID" value="CAF0755685.1"/>
    <property type="molecule type" value="Genomic_DNA"/>
</dbReference>
<evidence type="ECO:0000313" key="1">
    <source>
        <dbReference type="EMBL" id="CAF0755685.1"/>
    </source>
</evidence>
<organism evidence="1 2">
    <name type="scientific">Brachionus calyciflorus</name>
    <dbReference type="NCBI Taxonomy" id="104777"/>
    <lineage>
        <taxon>Eukaryota</taxon>
        <taxon>Metazoa</taxon>
        <taxon>Spiralia</taxon>
        <taxon>Gnathifera</taxon>
        <taxon>Rotifera</taxon>
        <taxon>Eurotatoria</taxon>
        <taxon>Monogononta</taxon>
        <taxon>Pseudotrocha</taxon>
        <taxon>Ploima</taxon>
        <taxon>Brachionidae</taxon>
        <taxon>Brachionus</taxon>
    </lineage>
</organism>
<protein>
    <submittedName>
        <fullName evidence="1">Uncharacterized protein</fullName>
    </submittedName>
</protein>
<comment type="caution">
    <text evidence="1">The sequence shown here is derived from an EMBL/GenBank/DDBJ whole genome shotgun (WGS) entry which is preliminary data.</text>
</comment>
<reference evidence="1" key="1">
    <citation type="submission" date="2021-02" db="EMBL/GenBank/DDBJ databases">
        <authorList>
            <person name="Nowell W R."/>
        </authorList>
    </citation>
    <scope>NUCLEOTIDE SEQUENCE</scope>
    <source>
        <strain evidence="1">Ploen Becks lab</strain>
    </source>
</reference>
<gene>
    <name evidence="1" type="ORF">OXX778_LOCUS4159</name>
</gene>
<sequence>MNSNISSFKTNSTCFSGQKVRAPIICPKEMSSTQLTNQYKHFTNTCAAIYLKNISDPKPTSSEVRHKIDDFVVPENSSETESVKSAIIYPTECEKNSGHDLLINDHIDLDEDFFVDDTLEYEETAPEEIMSRETKKELIEDWFEKFDNADRISFSEIMTNQESNLTEKKEKFTSILAVVIEEPVVEESKSWEPLDNLSCTSSFIGAYDKKNKVNLKNYIDSRKFLQKTKSFNMEEADKEAHRITDEYYSIIDKGPLEIN</sequence>
<proteinExistence type="predicted"/>
<dbReference type="AlphaFoldDB" id="A0A813PUP0"/>
<accession>A0A813PUP0</accession>